<comment type="caution">
    <text evidence="3">The sequence shown here is derived from an EMBL/GenBank/DDBJ whole genome shotgun (WGS) entry which is preliminary data.</text>
</comment>
<dbReference type="PANTHER" id="PTHR35010:SF2">
    <property type="entry name" value="BLL4672 PROTEIN"/>
    <property type="match status" value="1"/>
</dbReference>
<accession>A0A7W9Q419</accession>
<dbReference type="RefSeq" id="WP_184568412.1">
    <property type="nucleotide sequence ID" value="NZ_JACHJL010000001.1"/>
</dbReference>
<proteinExistence type="predicted"/>
<reference evidence="3 4" key="1">
    <citation type="submission" date="2020-08" db="EMBL/GenBank/DDBJ databases">
        <title>Genomic Encyclopedia of Type Strains, Phase III (KMG-III): the genomes of soil and plant-associated and newly described type strains.</title>
        <authorList>
            <person name="Whitman W."/>
        </authorList>
    </citation>
    <scope>NUCLEOTIDE SEQUENCE [LARGE SCALE GENOMIC DNA]</scope>
    <source>
        <strain evidence="3 4">CECT 8305</strain>
    </source>
</reference>
<keyword evidence="4" id="KW-1185">Reference proteome</keyword>
<dbReference type="Gene3D" id="3.30.450.180">
    <property type="match status" value="1"/>
</dbReference>
<dbReference type="GO" id="GO:0003677">
    <property type="term" value="F:DNA binding"/>
    <property type="evidence" value="ECO:0007669"/>
    <property type="project" value="InterPro"/>
</dbReference>
<feature type="region of interest" description="Disordered" evidence="1">
    <location>
        <begin position="1"/>
        <end position="22"/>
    </location>
</feature>
<dbReference type="SMART" id="SM00530">
    <property type="entry name" value="HTH_XRE"/>
    <property type="match status" value="1"/>
</dbReference>
<evidence type="ECO:0000313" key="4">
    <source>
        <dbReference type="Proteomes" id="UP000588098"/>
    </source>
</evidence>
<dbReference type="Proteomes" id="UP000588098">
    <property type="component" value="Unassembled WGS sequence"/>
</dbReference>
<evidence type="ECO:0000259" key="2">
    <source>
        <dbReference type="SMART" id="SM00530"/>
    </source>
</evidence>
<dbReference type="InterPro" id="IPR010982">
    <property type="entry name" value="Lambda_DNA-bd_dom_sf"/>
</dbReference>
<dbReference type="CDD" id="cd00093">
    <property type="entry name" value="HTH_XRE"/>
    <property type="match status" value="1"/>
</dbReference>
<protein>
    <submittedName>
        <fullName evidence="3">Transcriptional regulator with XRE-family HTH domain</fullName>
    </submittedName>
</protein>
<dbReference type="PANTHER" id="PTHR35010">
    <property type="entry name" value="BLL4672 PROTEIN-RELATED"/>
    <property type="match status" value="1"/>
</dbReference>
<dbReference type="Pfam" id="PF13560">
    <property type="entry name" value="HTH_31"/>
    <property type="match status" value="1"/>
</dbReference>
<sequence>MTEATVAAERPSAAGAGGSRKRPELTVFLRSRRARVSPAAAGIPPGFRRRTPGLRREEVAQLSGVGITWYTWLEQGRPINASAQVLDAVARTLQLDPAEREHLYHLAEVPYVPNRNGDTQSVSQDLLGVIEALDPLPAVIYNARYDILAANTAYQQLFPMARTAPGPERNALWQLFTRPKCCCPVLNREEEIPKLVATLRAAYGRHVGEPAWESFLSRLSAASEWFARLWEHCDVAPPGHRVKLISHASVGEIRLTSTSLTVGSAPETRVVVYTPNDEESRDRVTRLRTVEDPLVGCPKHVRPISALRPNDGAL</sequence>
<name>A0A7W9Q419_9ACTN</name>
<organism evidence="3 4">
    <name type="scientific">Streptomyces zagrosensis</name>
    <dbReference type="NCBI Taxonomy" id="1042984"/>
    <lineage>
        <taxon>Bacteria</taxon>
        <taxon>Bacillati</taxon>
        <taxon>Actinomycetota</taxon>
        <taxon>Actinomycetes</taxon>
        <taxon>Kitasatosporales</taxon>
        <taxon>Streptomycetaceae</taxon>
        <taxon>Streptomyces</taxon>
    </lineage>
</organism>
<dbReference type="Pfam" id="PF17765">
    <property type="entry name" value="MLTR_LBD"/>
    <property type="match status" value="1"/>
</dbReference>
<gene>
    <name evidence="3" type="ORF">FHS42_000024</name>
</gene>
<dbReference type="AlphaFoldDB" id="A0A7W9Q419"/>
<evidence type="ECO:0000313" key="3">
    <source>
        <dbReference type="EMBL" id="MBB5933006.1"/>
    </source>
</evidence>
<feature type="domain" description="HTH cro/C1-type" evidence="2">
    <location>
        <begin position="28"/>
        <end position="100"/>
    </location>
</feature>
<dbReference type="InterPro" id="IPR041413">
    <property type="entry name" value="MLTR_LBD"/>
</dbReference>
<dbReference type="InterPro" id="IPR001387">
    <property type="entry name" value="Cro/C1-type_HTH"/>
</dbReference>
<dbReference type="Gene3D" id="1.10.260.40">
    <property type="entry name" value="lambda repressor-like DNA-binding domains"/>
    <property type="match status" value="1"/>
</dbReference>
<dbReference type="EMBL" id="JACHJL010000001">
    <property type="protein sequence ID" value="MBB5933006.1"/>
    <property type="molecule type" value="Genomic_DNA"/>
</dbReference>
<evidence type="ECO:0000256" key="1">
    <source>
        <dbReference type="SAM" id="MobiDB-lite"/>
    </source>
</evidence>
<dbReference type="SUPFAM" id="SSF47413">
    <property type="entry name" value="lambda repressor-like DNA-binding domains"/>
    <property type="match status" value="1"/>
</dbReference>